<comment type="caution">
    <text evidence="1">The sequence shown here is derived from an EMBL/GenBank/DDBJ whole genome shotgun (WGS) entry which is preliminary data.</text>
</comment>
<accession>A0A8X6WI99</accession>
<evidence type="ECO:0000313" key="1">
    <source>
        <dbReference type="EMBL" id="GFY34626.1"/>
    </source>
</evidence>
<evidence type="ECO:0000313" key="2">
    <source>
        <dbReference type="Proteomes" id="UP000887159"/>
    </source>
</evidence>
<dbReference type="Proteomes" id="UP000887159">
    <property type="component" value="Unassembled WGS sequence"/>
</dbReference>
<dbReference type="AlphaFoldDB" id="A0A8X6WI99"/>
<proteinExistence type="predicted"/>
<dbReference type="EMBL" id="BMAU01021426">
    <property type="protein sequence ID" value="GFY34626.1"/>
    <property type="molecule type" value="Genomic_DNA"/>
</dbReference>
<gene>
    <name evidence="1" type="ORF">TNCV_1373171</name>
</gene>
<name>A0A8X6WI99_TRICX</name>
<keyword evidence="2" id="KW-1185">Reference proteome</keyword>
<sequence length="197" mass="22263">MGSLVVRASGSRLEGLGSMPDATKYTPSRHGIHAQIVEVEIGGVTLYRLFEEFRRANSYCHLNGAQDQAYIWPLATMNFVGLDLTKSDSRANQNNAHCSLVESRLTGCGWHCSIYKPGGNVIGRETSEEIHYFLKESRGSQNRQHAHQMSPKSPNWRPTWLLNLIPTGLYRQDFAKFSESPLRRKERCLLVNSTILK</sequence>
<protein>
    <submittedName>
        <fullName evidence="1">Uncharacterized protein</fullName>
    </submittedName>
</protein>
<organism evidence="1 2">
    <name type="scientific">Trichonephila clavipes</name>
    <name type="common">Golden silk orbweaver</name>
    <name type="synonym">Nephila clavipes</name>
    <dbReference type="NCBI Taxonomy" id="2585209"/>
    <lineage>
        <taxon>Eukaryota</taxon>
        <taxon>Metazoa</taxon>
        <taxon>Ecdysozoa</taxon>
        <taxon>Arthropoda</taxon>
        <taxon>Chelicerata</taxon>
        <taxon>Arachnida</taxon>
        <taxon>Araneae</taxon>
        <taxon>Araneomorphae</taxon>
        <taxon>Entelegynae</taxon>
        <taxon>Araneoidea</taxon>
        <taxon>Nephilidae</taxon>
        <taxon>Trichonephila</taxon>
    </lineage>
</organism>
<reference evidence="1" key="1">
    <citation type="submission" date="2020-08" db="EMBL/GenBank/DDBJ databases">
        <title>Multicomponent nature underlies the extraordinary mechanical properties of spider dragline silk.</title>
        <authorList>
            <person name="Kono N."/>
            <person name="Nakamura H."/>
            <person name="Mori M."/>
            <person name="Yoshida Y."/>
            <person name="Ohtoshi R."/>
            <person name="Malay A.D."/>
            <person name="Moran D.A.P."/>
            <person name="Tomita M."/>
            <person name="Numata K."/>
            <person name="Arakawa K."/>
        </authorList>
    </citation>
    <scope>NUCLEOTIDE SEQUENCE</scope>
</reference>